<accession>A0A0R1MAE2</accession>
<feature type="transmembrane region" description="Helical" evidence="2">
    <location>
        <begin position="140"/>
        <end position="162"/>
    </location>
</feature>
<evidence type="ECO:0000259" key="3">
    <source>
        <dbReference type="PROSITE" id="PS50943"/>
    </source>
</evidence>
<feature type="transmembrane region" description="Helical" evidence="2">
    <location>
        <begin position="174"/>
        <end position="200"/>
    </location>
</feature>
<keyword evidence="2" id="KW-0812">Transmembrane</keyword>
<dbReference type="PANTHER" id="PTHR46558:SF13">
    <property type="entry name" value="HTH-TYPE TRANSCRIPTIONAL REGULATOR IMMR"/>
    <property type="match status" value="1"/>
</dbReference>
<dbReference type="InterPro" id="IPR001387">
    <property type="entry name" value="Cro/C1-type_HTH"/>
</dbReference>
<feature type="transmembrane region" description="Helical" evidence="2">
    <location>
        <begin position="82"/>
        <end position="102"/>
    </location>
</feature>
<dbReference type="PANTHER" id="PTHR46558">
    <property type="entry name" value="TRACRIPTIONAL REGULATORY PROTEIN-RELATED-RELATED"/>
    <property type="match status" value="1"/>
</dbReference>
<keyword evidence="5" id="KW-1185">Reference proteome</keyword>
<dbReference type="EMBL" id="AZDX01000051">
    <property type="protein sequence ID" value="KRL05014.1"/>
    <property type="molecule type" value="Genomic_DNA"/>
</dbReference>
<dbReference type="PROSITE" id="PS50943">
    <property type="entry name" value="HTH_CROC1"/>
    <property type="match status" value="1"/>
</dbReference>
<dbReference type="Proteomes" id="UP000051448">
    <property type="component" value="Unassembled WGS sequence"/>
</dbReference>
<dbReference type="Pfam" id="PF01381">
    <property type="entry name" value="HTH_3"/>
    <property type="match status" value="1"/>
</dbReference>
<dbReference type="GO" id="GO:0003677">
    <property type="term" value="F:DNA binding"/>
    <property type="evidence" value="ECO:0007669"/>
    <property type="project" value="UniProtKB-KW"/>
</dbReference>
<keyword evidence="1" id="KW-0238">DNA-binding</keyword>
<dbReference type="OrthoDB" id="9805856at2"/>
<gene>
    <name evidence="4" type="ORF">FC92_GL001710</name>
</gene>
<keyword evidence="2" id="KW-0472">Membrane</keyword>
<dbReference type="RefSeq" id="WP_057870259.1">
    <property type="nucleotide sequence ID" value="NZ_AZDX01000051.1"/>
</dbReference>
<dbReference type="InterPro" id="IPR010982">
    <property type="entry name" value="Lambda_DNA-bd_dom_sf"/>
</dbReference>
<reference evidence="4 5" key="1">
    <citation type="journal article" date="2015" name="Genome Announc.">
        <title>Expanding the biotechnology potential of lactobacilli through comparative genomics of 213 strains and associated genera.</title>
        <authorList>
            <person name="Sun Z."/>
            <person name="Harris H.M."/>
            <person name="McCann A."/>
            <person name="Guo C."/>
            <person name="Argimon S."/>
            <person name="Zhang W."/>
            <person name="Yang X."/>
            <person name="Jeffery I.B."/>
            <person name="Cooney J.C."/>
            <person name="Kagawa T.F."/>
            <person name="Liu W."/>
            <person name="Song Y."/>
            <person name="Salvetti E."/>
            <person name="Wrobel A."/>
            <person name="Rasinkangas P."/>
            <person name="Parkhill J."/>
            <person name="Rea M.C."/>
            <person name="O'Sullivan O."/>
            <person name="Ritari J."/>
            <person name="Douillard F.P."/>
            <person name="Paul Ross R."/>
            <person name="Yang R."/>
            <person name="Briner A.E."/>
            <person name="Felis G.E."/>
            <person name="de Vos W.M."/>
            <person name="Barrangou R."/>
            <person name="Klaenhammer T.R."/>
            <person name="Caufield P.W."/>
            <person name="Cui Y."/>
            <person name="Zhang H."/>
            <person name="O'Toole P.W."/>
        </authorList>
    </citation>
    <scope>NUCLEOTIDE SEQUENCE [LARGE SCALE GENOMIC DNA]</scope>
    <source>
        <strain evidence="4 5">DSM 19519</strain>
    </source>
</reference>
<protein>
    <recommendedName>
        <fullName evidence="3">HTH cro/C1-type domain-containing protein</fullName>
    </recommendedName>
</protein>
<name>A0A0R1MAE2_9LACO</name>
<sequence length="204" mass="24094">MTLSEKLKYCRTQKKLTQAQIAVQLNVSRKTISNWENARSFPDIASLRKLSNIYNVSLDDLLQDSHLIDANSLQKNHFNAKVIKLTYCLNIVFCILAYFEFFNFKFPHIPIIFFLLLSNLIVYTYYLFHFLSWNIFKKYLLIYIFLFIILFTLYTFLNIFFIGTSDFLIHADPYFIFGFSFGRLILILGVTLSSEVILLFKTHP</sequence>
<dbReference type="SUPFAM" id="SSF47413">
    <property type="entry name" value="lambda repressor-like DNA-binding domains"/>
    <property type="match status" value="1"/>
</dbReference>
<dbReference type="AlphaFoldDB" id="A0A0R1MAE2"/>
<evidence type="ECO:0000256" key="2">
    <source>
        <dbReference type="SAM" id="Phobius"/>
    </source>
</evidence>
<dbReference type="SMART" id="SM00530">
    <property type="entry name" value="HTH_XRE"/>
    <property type="match status" value="1"/>
</dbReference>
<evidence type="ECO:0000256" key="1">
    <source>
        <dbReference type="ARBA" id="ARBA00023125"/>
    </source>
</evidence>
<feature type="domain" description="HTH cro/C1-type" evidence="3">
    <location>
        <begin position="7"/>
        <end position="61"/>
    </location>
</feature>
<dbReference type="CDD" id="cd00093">
    <property type="entry name" value="HTH_XRE"/>
    <property type="match status" value="1"/>
</dbReference>
<evidence type="ECO:0000313" key="5">
    <source>
        <dbReference type="Proteomes" id="UP000051448"/>
    </source>
</evidence>
<dbReference type="PATRIC" id="fig|1423759.3.peg.1785"/>
<keyword evidence="2" id="KW-1133">Transmembrane helix</keyword>
<proteinExistence type="predicted"/>
<dbReference type="Gene3D" id="1.10.260.40">
    <property type="entry name" value="lambda repressor-like DNA-binding domains"/>
    <property type="match status" value="1"/>
</dbReference>
<organism evidence="4 5">
    <name type="scientific">Liquorilactobacillus hordei DSM 19519</name>
    <dbReference type="NCBI Taxonomy" id="1423759"/>
    <lineage>
        <taxon>Bacteria</taxon>
        <taxon>Bacillati</taxon>
        <taxon>Bacillota</taxon>
        <taxon>Bacilli</taxon>
        <taxon>Lactobacillales</taxon>
        <taxon>Lactobacillaceae</taxon>
        <taxon>Liquorilactobacillus</taxon>
    </lineage>
</organism>
<evidence type="ECO:0000313" key="4">
    <source>
        <dbReference type="EMBL" id="KRL05014.1"/>
    </source>
</evidence>
<comment type="caution">
    <text evidence="4">The sequence shown here is derived from an EMBL/GenBank/DDBJ whole genome shotgun (WGS) entry which is preliminary data.</text>
</comment>
<feature type="transmembrane region" description="Helical" evidence="2">
    <location>
        <begin position="108"/>
        <end position="128"/>
    </location>
</feature>